<dbReference type="STRING" id="584787.GCA_001247655_03650"/>
<keyword evidence="7" id="KW-0378">Hydrolase</keyword>
<evidence type="ECO:0000256" key="4">
    <source>
        <dbReference type="ARBA" id="ARBA00022705"/>
    </source>
</evidence>
<evidence type="ECO:0000256" key="6">
    <source>
        <dbReference type="ARBA" id="ARBA00022763"/>
    </source>
</evidence>
<evidence type="ECO:0000256" key="13">
    <source>
        <dbReference type="ARBA" id="ARBA00040794"/>
    </source>
</evidence>
<keyword evidence="9" id="KW-0234">DNA repair</keyword>
<feature type="binding site" evidence="18">
    <location>
        <position position="38"/>
    </location>
    <ligand>
        <name>Mg(2+)</name>
        <dbReference type="ChEBI" id="CHEBI:18420"/>
    </ligand>
</feature>
<dbReference type="InterPro" id="IPR020084">
    <property type="entry name" value="NUDIX_hydrolase_CS"/>
</dbReference>
<keyword evidence="21" id="KW-1185">Reference proteome</keyword>
<feature type="binding site" evidence="17">
    <location>
        <position position="24"/>
    </location>
    <ligand>
        <name>8-oxo-dGTP</name>
        <dbReference type="ChEBI" id="CHEBI:77896"/>
    </ligand>
</feature>
<comment type="similarity">
    <text evidence="2">Belongs to the Nudix hydrolase family.</text>
</comment>
<dbReference type="NCBIfam" id="TIGR00586">
    <property type="entry name" value="mutt"/>
    <property type="match status" value="1"/>
</dbReference>
<evidence type="ECO:0000256" key="12">
    <source>
        <dbReference type="ARBA" id="ARBA00038905"/>
    </source>
</evidence>
<dbReference type="GO" id="GO:0044716">
    <property type="term" value="F:8-oxo-GDP phosphatase activity"/>
    <property type="evidence" value="ECO:0007669"/>
    <property type="project" value="TreeGrafter"/>
</dbReference>
<dbReference type="GO" id="GO:0006260">
    <property type="term" value="P:DNA replication"/>
    <property type="evidence" value="ECO:0007669"/>
    <property type="project" value="UniProtKB-KW"/>
</dbReference>
<dbReference type="PROSITE" id="PS51462">
    <property type="entry name" value="NUDIX"/>
    <property type="match status" value="1"/>
</dbReference>
<dbReference type="PROSITE" id="PS00893">
    <property type="entry name" value="NUDIX_BOX"/>
    <property type="match status" value="1"/>
</dbReference>
<dbReference type="Pfam" id="PF14815">
    <property type="entry name" value="NUDIX_4"/>
    <property type="match status" value="1"/>
</dbReference>
<evidence type="ECO:0000256" key="16">
    <source>
        <dbReference type="ARBA" id="ARBA00042798"/>
    </source>
</evidence>
<dbReference type="InterPro" id="IPR015797">
    <property type="entry name" value="NUDIX_hydrolase-like_dom_sf"/>
</dbReference>
<dbReference type="PRINTS" id="PR01401">
    <property type="entry name" value="MUTATORMUTT"/>
</dbReference>
<dbReference type="GO" id="GO:0046872">
    <property type="term" value="F:metal ion binding"/>
    <property type="evidence" value="ECO:0007669"/>
    <property type="project" value="UniProtKB-KW"/>
</dbReference>
<protein>
    <recommendedName>
        <fullName evidence="13">8-oxo-dGTP diphosphatase</fullName>
        <ecNumber evidence="12">3.6.1.55</ecNumber>
    </recommendedName>
    <alternativeName>
        <fullName evidence="16">7,8-dihydro-8-oxoguanine-triphosphatase</fullName>
    </alternativeName>
    <alternativeName>
        <fullName evidence="15">Mutator protein MutT</fullName>
    </alternativeName>
    <alternativeName>
        <fullName evidence="14">dGTP pyrophosphohydrolase</fullName>
    </alternativeName>
</protein>
<keyword evidence="8 18" id="KW-0460">Magnesium</keyword>
<dbReference type="InterPro" id="IPR047127">
    <property type="entry name" value="MutT-like"/>
</dbReference>
<comment type="cofactor">
    <cofactor evidence="1 18">
        <name>Mg(2+)</name>
        <dbReference type="ChEBI" id="CHEBI:18420"/>
    </cofactor>
</comment>
<dbReference type="InterPro" id="IPR003561">
    <property type="entry name" value="Mutator_MutT"/>
</dbReference>
<dbReference type="AlphaFoldDB" id="A0A3N1PUG7"/>
<dbReference type="PANTHER" id="PTHR47707">
    <property type="entry name" value="8-OXO-DGTP DIPHOSPHATASE"/>
    <property type="match status" value="1"/>
</dbReference>
<reference evidence="20 21" key="1">
    <citation type="submission" date="2018-11" db="EMBL/GenBank/DDBJ databases">
        <title>Genomic Encyclopedia of Type Strains, Phase IV (KMG-IV): sequencing the most valuable type-strain genomes for metagenomic binning, comparative biology and taxonomic classification.</title>
        <authorList>
            <person name="Goeker M."/>
        </authorList>
    </citation>
    <scope>NUCLEOTIDE SEQUENCE [LARGE SCALE GENOMIC DNA]</scope>
    <source>
        <strain evidence="20 21">DSM 21945</strain>
    </source>
</reference>
<evidence type="ECO:0000256" key="14">
    <source>
        <dbReference type="ARBA" id="ARBA00041592"/>
    </source>
</evidence>
<evidence type="ECO:0000256" key="7">
    <source>
        <dbReference type="ARBA" id="ARBA00022801"/>
    </source>
</evidence>
<evidence type="ECO:0000256" key="10">
    <source>
        <dbReference type="ARBA" id="ARBA00035861"/>
    </source>
</evidence>
<keyword evidence="5 18" id="KW-0479">Metal-binding</keyword>
<name>A0A3N1PUG7_9GAMM</name>
<keyword evidence="6" id="KW-0227">DNA damage</keyword>
<dbReference type="CDD" id="cd03425">
    <property type="entry name" value="NUDIX_MutT_NudA_like"/>
    <property type="match status" value="1"/>
</dbReference>
<sequence length="131" mass="14396">MKKQVHVAVGVIENGRGEIFVTKRLGHQHQGGKWEFPGGKVEEGETLLHALDRELSEEIGINVVAAEPLLLVEHDYGDKAVKLDVWLVRGFVGQPRGLEGQEGQWVAIKDLDTLEFPDANGPIVEAVKALQ</sequence>
<comment type="catalytic activity">
    <reaction evidence="11">
        <text>8-oxo-GTP + H2O = 8-oxo-GMP + diphosphate + H(+)</text>
        <dbReference type="Rhea" id="RHEA:67616"/>
        <dbReference type="ChEBI" id="CHEBI:15377"/>
        <dbReference type="ChEBI" id="CHEBI:15378"/>
        <dbReference type="ChEBI" id="CHEBI:33019"/>
        <dbReference type="ChEBI" id="CHEBI:143553"/>
        <dbReference type="ChEBI" id="CHEBI:145694"/>
    </reaction>
</comment>
<dbReference type="InterPro" id="IPR000086">
    <property type="entry name" value="NUDIX_hydrolase_dom"/>
</dbReference>
<feature type="binding site" evidence="17">
    <location>
        <position position="120"/>
    </location>
    <ligand>
        <name>8-oxo-dGTP</name>
        <dbReference type="ChEBI" id="CHEBI:77896"/>
    </ligand>
</feature>
<evidence type="ECO:0000256" key="5">
    <source>
        <dbReference type="ARBA" id="ARBA00022723"/>
    </source>
</evidence>
<feature type="binding site" evidence="17">
    <location>
        <position position="29"/>
    </location>
    <ligand>
        <name>8-oxo-dGTP</name>
        <dbReference type="ChEBI" id="CHEBI:77896"/>
    </ligand>
</feature>
<evidence type="ECO:0000256" key="11">
    <source>
        <dbReference type="ARBA" id="ARBA00036904"/>
    </source>
</evidence>
<feature type="domain" description="Nudix hydrolase" evidence="19">
    <location>
        <begin position="2"/>
        <end position="131"/>
    </location>
</feature>
<dbReference type="GO" id="GO:0006281">
    <property type="term" value="P:DNA repair"/>
    <property type="evidence" value="ECO:0007669"/>
    <property type="project" value="UniProtKB-KW"/>
</dbReference>
<dbReference type="InterPro" id="IPR020476">
    <property type="entry name" value="Nudix_hydrolase"/>
</dbReference>
<gene>
    <name evidence="20" type="ORF">EDC28_101453</name>
</gene>
<comment type="catalytic activity">
    <reaction evidence="10">
        <text>8-oxo-dGTP + H2O = 8-oxo-dGMP + diphosphate + H(+)</text>
        <dbReference type="Rhea" id="RHEA:31575"/>
        <dbReference type="ChEBI" id="CHEBI:15377"/>
        <dbReference type="ChEBI" id="CHEBI:15378"/>
        <dbReference type="ChEBI" id="CHEBI:33019"/>
        <dbReference type="ChEBI" id="CHEBI:63224"/>
        <dbReference type="ChEBI" id="CHEBI:77896"/>
        <dbReference type="EC" id="3.6.1.55"/>
    </reaction>
</comment>
<evidence type="ECO:0000256" key="1">
    <source>
        <dbReference type="ARBA" id="ARBA00001946"/>
    </source>
</evidence>
<dbReference type="FunFam" id="3.90.79.10:FF:000014">
    <property type="entry name" value="8-oxo-dGTP diphosphatase MutT"/>
    <property type="match status" value="1"/>
</dbReference>
<evidence type="ECO:0000256" key="18">
    <source>
        <dbReference type="PIRSR" id="PIRSR603561-2"/>
    </source>
</evidence>
<feature type="binding site" evidence="18">
    <location>
        <position position="58"/>
    </location>
    <ligand>
        <name>Mg(2+)</name>
        <dbReference type="ChEBI" id="CHEBI:18420"/>
    </ligand>
</feature>
<feature type="binding site" evidence="17">
    <location>
        <begin position="35"/>
        <end position="38"/>
    </location>
    <ligand>
        <name>8-oxo-dGTP</name>
        <dbReference type="ChEBI" id="CHEBI:77896"/>
    </ligand>
</feature>
<dbReference type="GO" id="GO:0044715">
    <property type="term" value="F:8-oxo-dGDP phosphatase activity"/>
    <property type="evidence" value="ECO:0007669"/>
    <property type="project" value="TreeGrafter"/>
</dbReference>
<dbReference type="GO" id="GO:0008413">
    <property type="term" value="F:8-oxo-7,8-dihydroguanosine triphosphate pyrophosphatase activity"/>
    <property type="evidence" value="ECO:0007669"/>
    <property type="project" value="InterPro"/>
</dbReference>
<dbReference type="EMBL" id="RJUL01000001">
    <property type="protein sequence ID" value="ROQ30761.1"/>
    <property type="molecule type" value="Genomic_DNA"/>
</dbReference>
<dbReference type="SUPFAM" id="SSF55811">
    <property type="entry name" value="Nudix"/>
    <property type="match status" value="1"/>
</dbReference>
<evidence type="ECO:0000313" key="21">
    <source>
        <dbReference type="Proteomes" id="UP000268033"/>
    </source>
</evidence>
<evidence type="ECO:0000256" key="9">
    <source>
        <dbReference type="ARBA" id="ARBA00023204"/>
    </source>
</evidence>
<dbReference type="RefSeq" id="WP_050659112.1">
    <property type="nucleotide sequence ID" value="NZ_JBLXAC010000002.1"/>
</dbReference>
<proteinExistence type="inferred from homology"/>
<evidence type="ECO:0000256" key="15">
    <source>
        <dbReference type="ARBA" id="ARBA00041979"/>
    </source>
</evidence>
<dbReference type="Proteomes" id="UP000268033">
    <property type="component" value="Unassembled WGS sequence"/>
</dbReference>
<evidence type="ECO:0000256" key="8">
    <source>
        <dbReference type="ARBA" id="ARBA00022842"/>
    </source>
</evidence>
<evidence type="ECO:0000256" key="3">
    <source>
        <dbReference type="ARBA" id="ARBA00022457"/>
    </source>
</evidence>
<dbReference type="EC" id="3.6.1.55" evidence="12"/>
<dbReference type="InterPro" id="IPR029119">
    <property type="entry name" value="MutY_C"/>
</dbReference>
<evidence type="ECO:0000256" key="17">
    <source>
        <dbReference type="PIRSR" id="PIRSR603561-1"/>
    </source>
</evidence>
<dbReference type="Gene3D" id="3.90.79.10">
    <property type="entry name" value="Nucleoside Triphosphate Pyrophosphohydrolase"/>
    <property type="match status" value="1"/>
</dbReference>
<dbReference type="PANTHER" id="PTHR47707:SF1">
    <property type="entry name" value="NUDIX HYDROLASE FAMILY PROTEIN"/>
    <property type="match status" value="1"/>
</dbReference>
<evidence type="ECO:0000313" key="20">
    <source>
        <dbReference type="EMBL" id="ROQ30761.1"/>
    </source>
</evidence>
<dbReference type="GO" id="GO:0035539">
    <property type="term" value="F:8-oxo-7,8-dihydrodeoxyguanosine triphosphate pyrophosphatase activity"/>
    <property type="evidence" value="ECO:0007669"/>
    <property type="project" value="UniProtKB-EC"/>
</dbReference>
<accession>A0A3N1PUG7</accession>
<evidence type="ECO:0000256" key="2">
    <source>
        <dbReference type="ARBA" id="ARBA00005582"/>
    </source>
</evidence>
<dbReference type="OrthoDB" id="9810648at2"/>
<organism evidence="20 21">
    <name type="scientific">Gallaecimonas pentaromativorans</name>
    <dbReference type="NCBI Taxonomy" id="584787"/>
    <lineage>
        <taxon>Bacteria</taxon>
        <taxon>Pseudomonadati</taxon>
        <taxon>Pseudomonadota</taxon>
        <taxon>Gammaproteobacteria</taxon>
        <taxon>Enterobacterales</taxon>
        <taxon>Gallaecimonadaceae</taxon>
        <taxon>Gallaecimonas</taxon>
    </lineage>
</organism>
<evidence type="ECO:0000259" key="19">
    <source>
        <dbReference type="PROSITE" id="PS51462"/>
    </source>
</evidence>
<comment type="caution">
    <text evidence="20">The sequence shown here is derived from an EMBL/GenBank/DDBJ whole genome shotgun (WGS) entry which is preliminary data.</text>
</comment>
<keyword evidence="3" id="KW-0515">Mutator protein</keyword>
<dbReference type="PRINTS" id="PR00502">
    <property type="entry name" value="NUDIXFAMILY"/>
</dbReference>
<keyword evidence="4" id="KW-0235">DNA replication</keyword>